<evidence type="ECO:0000256" key="5">
    <source>
        <dbReference type="ARBA" id="ARBA00023242"/>
    </source>
</evidence>
<evidence type="ECO:0000259" key="8">
    <source>
        <dbReference type="PROSITE" id="PS50076"/>
    </source>
</evidence>
<dbReference type="PANTHER" id="PTHR44313:SF1">
    <property type="entry name" value="DNAJ HOMOLOG SUBFAMILY C MEMBER 17"/>
    <property type="match status" value="1"/>
</dbReference>
<dbReference type="InterPro" id="IPR052094">
    <property type="entry name" value="Pre-mRNA-splicing_ERAD"/>
</dbReference>
<dbReference type="SMART" id="SM00271">
    <property type="entry name" value="DnaJ"/>
    <property type="match status" value="1"/>
</dbReference>
<dbReference type="Pfam" id="PF00226">
    <property type="entry name" value="DnaJ"/>
    <property type="match status" value="1"/>
</dbReference>
<dbReference type="OrthoDB" id="376357at2759"/>
<evidence type="ECO:0000256" key="6">
    <source>
        <dbReference type="SAM" id="Coils"/>
    </source>
</evidence>
<dbReference type="CDD" id="cd06257">
    <property type="entry name" value="DnaJ"/>
    <property type="match status" value="1"/>
</dbReference>
<reference evidence="9 10" key="1">
    <citation type="journal article" date="2015" name="Genome Biol. Evol.">
        <title>Phylogenomic analyses indicate that early fungi evolved digesting cell walls of algal ancestors of land plants.</title>
        <authorList>
            <person name="Chang Y."/>
            <person name="Wang S."/>
            <person name="Sekimoto S."/>
            <person name="Aerts A.L."/>
            <person name="Choi C."/>
            <person name="Clum A."/>
            <person name="LaButti K.M."/>
            <person name="Lindquist E.A."/>
            <person name="Yee Ngan C."/>
            <person name="Ohm R.A."/>
            <person name="Salamov A.A."/>
            <person name="Grigoriev I.V."/>
            <person name="Spatafora J.W."/>
            <person name="Berbee M.L."/>
        </authorList>
    </citation>
    <scope>NUCLEOTIDE SEQUENCE [LARGE SCALE GENOMIC DNA]</scope>
    <source>
        <strain evidence="9 10">JEL478</strain>
    </source>
</reference>
<keyword evidence="3" id="KW-0963">Cytoplasm</keyword>
<dbReference type="Gene3D" id="1.10.287.110">
    <property type="entry name" value="DnaJ domain"/>
    <property type="match status" value="1"/>
</dbReference>
<evidence type="ECO:0000256" key="4">
    <source>
        <dbReference type="ARBA" id="ARBA00023186"/>
    </source>
</evidence>
<dbReference type="GO" id="GO:0000390">
    <property type="term" value="P:spliceosomal complex disassembly"/>
    <property type="evidence" value="ECO:0007669"/>
    <property type="project" value="TreeGrafter"/>
</dbReference>
<dbReference type="STRING" id="1344416.A0A139AQ43"/>
<dbReference type="PRINTS" id="PR00625">
    <property type="entry name" value="JDOMAIN"/>
</dbReference>
<dbReference type="PANTHER" id="PTHR44313">
    <property type="entry name" value="DNAJ HOMOLOG SUBFAMILY C MEMBER 17"/>
    <property type="match status" value="1"/>
</dbReference>
<dbReference type="InterPro" id="IPR036869">
    <property type="entry name" value="J_dom_sf"/>
</dbReference>
<organism evidence="9 10">
    <name type="scientific">Gonapodya prolifera (strain JEL478)</name>
    <name type="common">Monoblepharis prolifera</name>
    <dbReference type="NCBI Taxonomy" id="1344416"/>
    <lineage>
        <taxon>Eukaryota</taxon>
        <taxon>Fungi</taxon>
        <taxon>Fungi incertae sedis</taxon>
        <taxon>Chytridiomycota</taxon>
        <taxon>Chytridiomycota incertae sedis</taxon>
        <taxon>Monoblepharidomycetes</taxon>
        <taxon>Monoblepharidales</taxon>
        <taxon>Gonapodyaceae</taxon>
        <taxon>Gonapodya</taxon>
    </lineage>
</organism>
<dbReference type="SUPFAM" id="SSF46565">
    <property type="entry name" value="Chaperone J-domain"/>
    <property type="match status" value="1"/>
</dbReference>
<feature type="coiled-coil region" evidence="6">
    <location>
        <begin position="90"/>
        <end position="150"/>
    </location>
</feature>
<comment type="subcellular location">
    <subcellularLocation>
        <location evidence="2">Cytoplasm</location>
    </subcellularLocation>
    <subcellularLocation>
        <location evidence="1">Nucleus</location>
    </subcellularLocation>
</comment>
<evidence type="ECO:0000256" key="7">
    <source>
        <dbReference type="SAM" id="MobiDB-lite"/>
    </source>
</evidence>
<evidence type="ECO:0000256" key="1">
    <source>
        <dbReference type="ARBA" id="ARBA00004123"/>
    </source>
</evidence>
<sequence>MAADDTNYYELLGLAIDADVKDIARAYRKSALLVHPDKVGPDNKEAADRFLLLTKAYDLLSDPDRRAPYDALLRARLAQRARFDLLDAGRKKLRSDLEAREEEARKKRRIDADDDLKTRLEIERLREEGLRRLREREEARRAAVDKAREEVAHATPPQPPTMHFSDADLSLSLRFRPRSSAATTPWTPQRLTTLLSRFGSISHIAILPPKESKSKPGKASSDRSDKAKALVVFRTPESCVGALEHLVDGGTGLLDGWTAKWLTGEEPVGIRKWKEAQERAKTAPVPALATPGSAGGANVGLGKNAGKGISTADYESATLAMMMAMAGAGSPGAVALSNGPDSPDGGGTAGENGSVLGKRKADDAGESILVE</sequence>
<proteinExistence type="predicted"/>
<feature type="region of interest" description="Disordered" evidence="7">
    <location>
        <begin position="330"/>
        <end position="371"/>
    </location>
</feature>
<gene>
    <name evidence="9" type="ORF">M427DRAFT_152855</name>
</gene>
<keyword evidence="5" id="KW-0539">Nucleus</keyword>
<feature type="domain" description="J" evidence="8">
    <location>
        <begin position="7"/>
        <end position="73"/>
    </location>
</feature>
<keyword evidence="4" id="KW-0143">Chaperone</keyword>
<evidence type="ECO:0000313" key="9">
    <source>
        <dbReference type="EMBL" id="KXS18881.1"/>
    </source>
</evidence>
<name>A0A139AQ43_GONPJ</name>
<dbReference type="Proteomes" id="UP000070544">
    <property type="component" value="Unassembled WGS sequence"/>
</dbReference>
<evidence type="ECO:0000313" key="10">
    <source>
        <dbReference type="Proteomes" id="UP000070544"/>
    </source>
</evidence>
<evidence type="ECO:0000256" key="2">
    <source>
        <dbReference type="ARBA" id="ARBA00004496"/>
    </source>
</evidence>
<keyword evidence="10" id="KW-1185">Reference proteome</keyword>
<dbReference type="EMBL" id="KQ965740">
    <property type="protein sequence ID" value="KXS18881.1"/>
    <property type="molecule type" value="Genomic_DNA"/>
</dbReference>
<accession>A0A139AQ43</accession>
<evidence type="ECO:0000256" key="3">
    <source>
        <dbReference type="ARBA" id="ARBA00022490"/>
    </source>
</evidence>
<dbReference type="GO" id="GO:0005737">
    <property type="term" value="C:cytoplasm"/>
    <property type="evidence" value="ECO:0007669"/>
    <property type="project" value="UniProtKB-SubCell"/>
</dbReference>
<dbReference type="InterPro" id="IPR001623">
    <property type="entry name" value="DnaJ_domain"/>
</dbReference>
<dbReference type="OMA" id="ARFHEIN"/>
<dbReference type="AlphaFoldDB" id="A0A139AQ43"/>
<dbReference type="PROSITE" id="PS50076">
    <property type="entry name" value="DNAJ_2"/>
    <property type="match status" value="1"/>
</dbReference>
<protein>
    <submittedName>
        <fullName evidence="9">DnaJ-domain-containing protein</fullName>
    </submittedName>
</protein>
<keyword evidence="6" id="KW-0175">Coiled coil</keyword>
<dbReference type="GO" id="GO:0005681">
    <property type="term" value="C:spliceosomal complex"/>
    <property type="evidence" value="ECO:0007669"/>
    <property type="project" value="TreeGrafter"/>
</dbReference>